<dbReference type="EMBL" id="CABDUW010002161">
    <property type="protein sequence ID" value="VTJ85705.1"/>
    <property type="molecule type" value="Genomic_DNA"/>
</dbReference>
<evidence type="ECO:0000313" key="3">
    <source>
        <dbReference type="Proteomes" id="UP000335636"/>
    </source>
</evidence>
<evidence type="ECO:0008006" key="4">
    <source>
        <dbReference type="Google" id="ProtNLM"/>
    </source>
</evidence>
<dbReference type="SUPFAM" id="SSF48726">
    <property type="entry name" value="Immunoglobulin"/>
    <property type="match status" value="1"/>
</dbReference>
<evidence type="ECO:0000256" key="1">
    <source>
        <dbReference type="SAM" id="SignalP"/>
    </source>
</evidence>
<feature type="chain" id="PRO_5022996289" description="Ig-like domain-containing protein" evidence="1">
    <location>
        <begin position="20"/>
        <end position="152"/>
    </location>
</feature>
<dbReference type="InterPro" id="IPR036179">
    <property type="entry name" value="Ig-like_dom_sf"/>
</dbReference>
<evidence type="ECO:0000313" key="2">
    <source>
        <dbReference type="EMBL" id="VTJ85705.1"/>
    </source>
</evidence>
<protein>
    <recommendedName>
        <fullName evidence="4">Ig-like domain-containing protein</fullName>
    </recommendedName>
</protein>
<dbReference type="Proteomes" id="UP000335636">
    <property type="component" value="Unassembled WGS sequence"/>
</dbReference>
<feature type="signal peptide" evidence="1">
    <location>
        <begin position="1"/>
        <end position="19"/>
    </location>
</feature>
<dbReference type="PANTHER" id="PTHR23267">
    <property type="entry name" value="IMMUNOGLOBULIN LIGHT CHAIN"/>
    <property type="match status" value="1"/>
</dbReference>
<name>A0A5E4CV55_MARMO</name>
<dbReference type="AlphaFoldDB" id="A0A5E4CV55"/>
<organism evidence="2 3">
    <name type="scientific">Marmota monax</name>
    <name type="common">Woodchuck</name>
    <dbReference type="NCBI Taxonomy" id="9995"/>
    <lineage>
        <taxon>Eukaryota</taxon>
        <taxon>Metazoa</taxon>
        <taxon>Chordata</taxon>
        <taxon>Craniata</taxon>
        <taxon>Vertebrata</taxon>
        <taxon>Euteleostomi</taxon>
        <taxon>Mammalia</taxon>
        <taxon>Eutheria</taxon>
        <taxon>Euarchontoglires</taxon>
        <taxon>Glires</taxon>
        <taxon>Rodentia</taxon>
        <taxon>Sciuromorpha</taxon>
        <taxon>Sciuridae</taxon>
        <taxon>Xerinae</taxon>
        <taxon>Marmotini</taxon>
        <taxon>Marmota</taxon>
    </lineage>
</organism>
<dbReference type="InterPro" id="IPR050150">
    <property type="entry name" value="IgV_Light_Chain"/>
</dbReference>
<dbReference type="InterPro" id="IPR013783">
    <property type="entry name" value="Ig-like_fold"/>
</dbReference>
<keyword evidence="3" id="KW-1185">Reference proteome</keyword>
<accession>A0A5E4CV55</accession>
<reference evidence="2" key="1">
    <citation type="submission" date="2019-04" db="EMBL/GenBank/DDBJ databases">
        <authorList>
            <person name="Alioto T."/>
            <person name="Alioto T."/>
        </authorList>
    </citation>
    <scope>NUCLEOTIDE SEQUENCE [LARGE SCALE GENOMIC DNA]</scope>
</reference>
<proteinExistence type="predicted"/>
<comment type="caution">
    <text evidence="2">The sequence shown here is derived from an EMBL/GenBank/DDBJ whole genome shotgun (WGS) entry which is preliminary data.</text>
</comment>
<keyword evidence="1" id="KW-0732">Signal</keyword>
<dbReference type="Gene3D" id="2.60.40.10">
    <property type="entry name" value="Immunoglobulins"/>
    <property type="match status" value="1"/>
</dbReference>
<gene>
    <name evidence="2" type="ORF">MONAX_5E019846</name>
</gene>
<sequence length="152" mass="16059">MCEAGLTQLLLLLPPPAEGTVQRQPGSEVRDHGMVLHICENSVSVVESCVLAPLFSKPSDSSSGCCKVLALLWRLGNDLDCTGERATLTCRASQSVGSSLAWYQQKPGQASRCHIYGASSWASVISALFSGSGSGKDYTLPSQPRVWGGCTV</sequence>